<reference evidence="1" key="1">
    <citation type="submission" date="2022-08" db="EMBL/GenBank/DDBJ databases">
        <title>Streptomyces changanensis sp. nov., an actinomycete isolated from soil.</title>
        <authorList>
            <person name="Wu H."/>
            <person name="Han L."/>
        </authorList>
    </citation>
    <scope>NUCLEOTIDE SEQUENCE</scope>
    <source>
        <strain evidence="1">HL-66</strain>
    </source>
</reference>
<dbReference type="RefSeq" id="WP_232791250.1">
    <property type="nucleotide sequence ID" value="NZ_CP102332.1"/>
</dbReference>
<name>A0ABY5N4R5_9ACTN</name>
<accession>A0ABY5N4R5</accession>
<dbReference type="EMBL" id="CP102332">
    <property type="protein sequence ID" value="UUS31198.1"/>
    <property type="molecule type" value="Genomic_DNA"/>
</dbReference>
<sequence>MPLFVTARQARVYARRQGRRLATSEVGTLELVRVERWLEDPARRHVPPGAVLDAWHFFEDLARGLDAVQELPELPAQGAVHDSAYERLFGNECAAWTPDERRAVLALLRAGVALWNSCPVTLRPRSGGVSM</sequence>
<evidence type="ECO:0000313" key="2">
    <source>
        <dbReference type="Proteomes" id="UP001060150"/>
    </source>
</evidence>
<keyword evidence="2" id="KW-1185">Reference proteome</keyword>
<protein>
    <submittedName>
        <fullName evidence="1">Uncharacterized protein</fullName>
    </submittedName>
</protein>
<evidence type="ECO:0000313" key="1">
    <source>
        <dbReference type="EMBL" id="UUS31198.1"/>
    </source>
</evidence>
<proteinExistence type="predicted"/>
<dbReference type="Proteomes" id="UP001060150">
    <property type="component" value="Chromosome"/>
</dbReference>
<gene>
    <name evidence="1" type="ORF">NRO40_10335</name>
</gene>
<organism evidence="1 2">
    <name type="scientific">Streptomyces changanensis</name>
    <dbReference type="NCBI Taxonomy" id="2964669"/>
    <lineage>
        <taxon>Bacteria</taxon>
        <taxon>Bacillati</taxon>
        <taxon>Actinomycetota</taxon>
        <taxon>Actinomycetes</taxon>
        <taxon>Kitasatosporales</taxon>
        <taxon>Streptomycetaceae</taxon>
        <taxon>Streptomyces</taxon>
    </lineage>
</organism>